<organism evidence="2 3">
    <name type="scientific">Blyttiomyces helicus</name>
    <dbReference type="NCBI Taxonomy" id="388810"/>
    <lineage>
        <taxon>Eukaryota</taxon>
        <taxon>Fungi</taxon>
        <taxon>Fungi incertae sedis</taxon>
        <taxon>Chytridiomycota</taxon>
        <taxon>Chytridiomycota incertae sedis</taxon>
        <taxon>Chytridiomycetes</taxon>
        <taxon>Chytridiomycetes incertae sedis</taxon>
        <taxon>Blyttiomyces</taxon>
    </lineage>
</organism>
<accession>A0A4V1IQV6</accession>
<protein>
    <submittedName>
        <fullName evidence="2">Uncharacterized protein</fullName>
    </submittedName>
</protein>
<dbReference type="EMBL" id="KZ997092">
    <property type="protein sequence ID" value="RKO87887.1"/>
    <property type="molecule type" value="Genomic_DNA"/>
</dbReference>
<proteinExistence type="predicted"/>
<evidence type="ECO:0000313" key="2">
    <source>
        <dbReference type="EMBL" id="RKO87887.1"/>
    </source>
</evidence>
<reference evidence="3" key="1">
    <citation type="journal article" date="2018" name="Nat. Microbiol.">
        <title>Leveraging single-cell genomics to expand the fungal tree of life.</title>
        <authorList>
            <person name="Ahrendt S.R."/>
            <person name="Quandt C.A."/>
            <person name="Ciobanu D."/>
            <person name="Clum A."/>
            <person name="Salamov A."/>
            <person name="Andreopoulos B."/>
            <person name="Cheng J.F."/>
            <person name="Woyke T."/>
            <person name="Pelin A."/>
            <person name="Henrissat B."/>
            <person name="Reynolds N.K."/>
            <person name="Benny G.L."/>
            <person name="Smith M.E."/>
            <person name="James T.Y."/>
            <person name="Grigoriev I.V."/>
        </authorList>
    </citation>
    <scope>NUCLEOTIDE SEQUENCE [LARGE SCALE GENOMIC DNA]</scope>
</reference>
<feature type="compositionally biased region" description="Low complexity" evidence="1">
    <location>
        <begin position="144"/>
        <end position="161"/>
    </location>
</feature>
<gene>
    <name evidence="2" type="ORF">BDK51DRAFT_52511</name>
</gene>
<evidence type="ECO:0000256" key="1">
    <source>
        <dbReference type="SAM" id="MobiDB-lite"/>
    </source>
</evidence>
<evidence type="ECO:0000313" key="3">
    <source>
        <dbReference type="Proteomes" id="UP000269721"/>
    </source>
</evidence>
<keyword evidence="3" id="KW-1185">Reference proteome</keyword>
<sequence length="217" mass="23260">MSVSRILTMRKRVQPEPGINWSPRRLIEFLLDVPVDVILFGKPDDVSPPCTIHGRGITIGKRSKLLAQKSESDARRNLYLFLPADLGRCAFPADFPRLGCMTGFDGACVFWWIGSCACTWRIERSRVAHTSPTRSINPSPCAPAPSSAAPSAPPTWAAGPSASGGLGGARDGHHAPDAAAACAASPNWDATDDVSAIRGFRAARGSPSRRIRLGWDE</sequence>
<dbReference type="AlphaFoldDB" id="A0A4V1IQV6"/>
<name>A0A4V1IQV6_9FUNG</name>
<dbReference type="Proteomes" id="UP000269721">
    <property type="component" value="Unassembled WGS sequence"/>
</dbReference>
<feature type="region of interest" description="Disordered" evidence="1">
    <location>
        <begin position="129"/>
        <end position="178"/>
    </location>
</feature>